<feature type="region of interest" description="Disordered" evidence="1">
    <location>
        <begin position="645"/>
        <end position="677"/>
    </location>
</feature>
<proteinExistence type="predicted"/>
<comment type="caution">
    <text evidence="2">The sequence shown here is derived from an EMBL/GenBank/DDBJ whole genome shotgun (WGS) entry which is preliminary data.</text>
</comment>
<sequence>MDDFEYSVEICDRDWECFFAECEECNLLPPSLAGVDDSGMSDIDDTGSILAQRTHRLNSTQGFSENPRPIDSNPECEGSPVEYRLTEHCTGGLDSILSGSEEDLHLQSVNIFFEKLKNLTGAESSQEKSQDRIENKVTQQEAQCGDGQPASRNHSPKNFPKSNLVPARSETALGKERGKPVETGRDLKTKEQIKTESNISTELAALGKSDVKSWTTAEIELFIREESSIETRVNELTQGNEPHDSTNDVVYSETTPQPFKLETCKNLDEQEGLLTLLSKNCVMREDPIPSQESSPSSSLRRKRRKKRRFSMEVGESGQACERQVLIKQSDSEEDQHTLRQGAVPCFSEESAHLSKLQKSLACISTPCSVTSILPVDISANEIDNELSHHVPPCDGQHLPNPVPELRRWTASGSAENNVSNHKLVSDDNATCSVSSCANGATHLQPCSKLQLRNSTGLIGNGNQNHITKACDQQQFEKTNISVNSHEDREYRKYTTAEVKAVNPLPSTDSCASPVEVSQRDKQSAAKSVLAAEAGNSGRDESALCQNEAELQQQLESDCHNSYPCSHTQENVHCPPPTVTAIKSHTDAKSSTLKTSDEAIPPPPTSDCCNRSSLLPTNSTCGDQESPTDHPVAVKTSYMALEKNTTQGKDSLEGSEKLVLTSNSQTETKLSSCEDLDGSPSDITGVSSFCTLDTDSVMSVSNENLTDMSASFCSSASEHESGSQGERKAPSLAKHGEGDLSPGPKSQPECKFDTSGEAGEAITASEALEEHEQLGNSVFAMSSFWREMEKLTINDILGLRNISNVSHTSSLPPVQESEETEPFTVSDQGNLAQNNGSAQNKQATAKTSGTDSLPSRSVTWESEPVPASHGRIIYPMNPLLTSATDTPEPVLSERAQKCLKKISKTISVHNLQALESASFSHPQKGETFHTLSETEPVEFENLTGESPHKLNTGEKSAPSVTDSYSISLTNIFQYLFGGKQSVPHHSATNDVSALYIGGNTVPETYDDFFSEFDTENFFYPLITAEEKNQDQTVPIFSCSRSAGRNLQFPEAYEYFFASSSSDDSSLDSDGEDDSPPVRVVSRFSQKANSTVAETDIYEDLFADSDLMGKLFCLKSLSFRKIKFTTSADRNQRSNSGSLVPVRKSCTSTLMAEPHISALRNPDVLFADPLLCHWEERISRQLALQPFRHEDLQAAVSNPGLDAPLLPLKQSDMCLVCIAFASWVLKTANPQVGDAWKAVLLANVSALSAIRYLRKYVKTEATASQMTRHQAALTYP</sequence>
<feature type="region of interest" description="Disordered" evidence="1">
    <location>
        <begin position="805"/>
        <end position="863"/>
    </location>
</feature>
<protein>
    <submittedName>
        <fullName evidence="2">(Atlantic silverside) hypothetical protein</fullName>
    </submittedName>
</protein>
<feature type="compositionally biased region" description="Basic residues" evidence="1">
    <location>
        <begin position="299"/>
        <end position="308"/>
    </location>
</feature>
<feature type="compositionally biased region" description="Basic and acidic residues" evidence="1">
    <location>
        <begin position="716"/>
        <end position="737"/>
    </location>
</feature>
<feature type="compositionally biased region" description="Basic and acidic residues" evidence="1">
    <location>
        <begin position="125"/>
        <end position="135"/>
    </location>
</feature>
<feature type="compositionally biased region" description="Polar residues" evidence="1">
    <location>
        <begin position="822"/>
        <end position="859"/>
    </location>
</feature>
<evidence type="ECO:0000313" key="2">
    <source>
        <dbReference type="EMBL" id="CAG6021313.1"/>
    </source>
</evidence>
<dbReference type="InterPro" id="IPR043442">
    <property type="entry name" value="Perm1"/>
</dbReference>
<gene>
    <name evidence="2" type="ORF">MMEN_LOCUS21526</name>
</gene>
<dbReference type="Proteomes" id="UP000677803">
    <property type="component" value="Unassembled WGS sequence"/>
</dbReference>
<dbReference type="EMBL" id="CAJRST010041110">
    <property type="protein sequence ID" value="CAG6021313.1"/>
    <property type="molecule type" value="Genomic_DNA"/>
</dbReference>
<reference evidence="2" key="1">
    <citation type="submission" date="2021-05" db="EMBL/GenBank/DDBJ databases">
        <authorList>
            <person name="Tigano A."/>
        </authorList>
    </citation>
    <scope>NUCLEOTIDE SEQUENCE</scope>
</reference>
<dbReference type="GO" id="GO:0014850">
    <property type="term" value="P:response to muscle activity"/>
    <property type="evidence" value="ECO:0007669"/>
    <property type="project" value="TreeGrafter"/>
</dbReference>
<accession>A0A8S4BZH1</accession>
<feature type="region of interest" description="Disordered" evidence="1">
    <location>
        <begin position="587"/>
        <end position="606"/>
    </location>
</feature>
<dbReference type="GO" id="GO:0005737">
    <property type="term" value="C:cytoplasm"/>
    <property type="evidence" value="ECO:0007669"/>
    <property type="project" value="TreeGrafter"/>
</dbReference>
<organism evidence="2 3">
    <name type="scientific">Menidia menidia</name>
    <name type="common">Atlantic silverside</name>
    <dbReference type="NCBI Taxonomy" id="238744"/>
    <lineage>
        <taxon>Eukaryota</taxon>
        <taxon>Metazoa</taxon>
        <taxon>Chordata</taxon>
        <taxon>Craniata</taxon>
        <taxon>Vertebrata</taxon>
        <taxon>Euteleostomi</taxon>
        <taxon>Actinopterygii</taxon>
        <taxon>Neopterygii</taxon>
        <taxon>Teleostei</taxon>
        <taxon>Neoteleostei</taxon>
        <taxon>Acanthomorphata</taxon>
        <taxon>Ovalentaria</taxon>
        <taxon>Atherinomorphae</taxon>
        <taxon>Atheriniformes</taxon>
        <taxon>Atherinopsidae</taxon>
        <taxon>Menidiinae</taxon>
        <taxon>Menidia</taxon>
    </lineage>
</organism>
<dbReference type="GO" id="GO:0005634">
    <property type="term" value="C:nucleus"/>
    <property type="evidence" value="ECO:0007669"/>
    <property type="project" value="TreeGrafter"/>
</dbReference>
<feature type="compositionally biased region" description="Basic and acidic residues" evidence="1">
    <location>
        <begin position="173"/>
        <end position="189"/>
    </location>
</feature>
<evidence type="ECO:0000256" key="1">
    <source>
        <dbReference type="SAM" id="MobiDB-lite"/>
    </source>
</evidence>
<dbReference type="AlphaFoldDB" id="A0A8S4BZH1"/>
<feature type="region of interest" description="Disordered" evidence="1">
    <location>
        <begin position="712"/>
        <end position="756"/>
    </location>
</feature>
<feature type="region of interest" description="Disordered" evidence="1">
    <location>
        <begin position="285"/>
        <end position="316"/>
    </location>
</feature>
<dbReference type="OrthoDB" id="8943218at2759"/>
<dbReference type="PANTHER" id="PTHR47282:SF1">
    <property type="entry name" value="PGC-1 AND ERR-INDUCED REGULATOR IN MUSCLE PROTEIN 1"/>
    <property type="match status" value="1"/>
</dbReference>
<dbReference type="PANTHER" id="PTHR47282">
    <property type="entry name" value="PGC-1 AND ERR-INDUCED REGULATOR IN MUSCLE PROTEIN 1"/>
    <property type="match status" value="1"/>
</dbReference>
<dbReference type="GO" id="GO:0006355">
    <property type="term" value="P:regulation of DNA-templated transcription"/>
    <property type="evidence" value="ECO:0007669"/>
    <property type="project" value="InterPro"/>
</dbReference>
<keyword evidence="3" id="KW-1185">Reference proteome</keyword>
<feature type="region of interest" description="Disordered" evidence="1">
    <location>
        <begin position="120"/>
        <end position="189"/>
    </location>
</feature>
<evidence type="ECO:0000313" key="3">
    <source>
        <dbReference type="Proteomes" id="UP000677803"/>
    </source>
</evidence>
<name>A0A8S4BZH1_9TELE</name>
<feature type="compositionally biased region" description="Polar residues" evidence="1">
    <location>
        <begin position="659"/>
        <end position="670"/>
    </location>
</feature>